<evidence type="ECO:0000256" key="1">
    <source>
        <dbReference type="SAM" id="MobiDB-lite"/>
    </source>
</evidence>
<keyword evidence="6" id="KW-1185">Reference proteome</keyword>
<sequence>MKLSQKPGAAKKEVYPKVKVREHTDQDDDQHVVVDFCSTVKEYEEDISPPSIAKIPKSYIPSSIPFSFDEDIIPNIAMPKVSVLKGEEKYNNIDEDCKHNIRASSIPRPRAVLSSPDNDLVIGNKNRCKKERTPALKNPNLTQNRHALCKIIPTTTEDVINSKKSCEDSNESKGKKGKVMSGPNQRRQIRTGKPTSMRF</sequence>
<proteinExistence type="predicted"/>
<feature type="compositionally biased region" description="Basic and acidic residues" evidence="1">
    <location>
        <begin position="10"/>
        <end position="26"/>
    </location>
</feature>
<evidence type="ECO:0000313" key="2">
    <source>
        <dbReference type="EMBL" id="KAF4347968.1"/>
    </source>
</evidence>
<evidence type="ECO:0000313" key="5">
    <source>
        <dbReference type="Proteomes" id="UP000525078"/>
    </source>
</evidence>
<gene>
    <name evidence="3" type="ORF">F8388_003273</name>
    <name evidence="2" type="ORF">G4B88_002882</name>
    <name evidence="4" type="ORF">G4B88_012733</name>
</gene>
<dbReference type="Proteomes" id="UP000525078">
    <property type="component" value="Unassembled WGS sequence"/>
</dbReference>
<feature type="region of interest" description="Disordered" evidence="1">
    <location>
        <begin position="161"/>
        <end position="199"/>
    </location>
</feature>
<dbReference type="EMBL" id="JAATIQ010000201">
    <property type="protein sequence ID" value="KAF4370933.1"/>
    <property type="molecule type" value="Genomic_DNA"/>
</dbReference>
<feature type="region of interest" description="Disordered" evidence="1">
    <location>
        <begin position="1"/>
        <end position="26"/>
    </location>
</feature>
<dbReference type="PANTHER" id="PTHR38932:SF1">
    <property type="entry name" value="DUF4005 DOMAIN-CONTAINING PROTEIN"/>
    <property type="match status" value="1"/>
</dbReference>
<dbReference type="Proteomes" id="UP000583929">
    <property type="component" value="Unassembled WGS sequence"/>
</dbReference>
<comment type="caution">
    <text evidence="4">The sequence shown here is derived from an EMBL/GenBank/DDBJ whole genome shotgun (WGS) entry which is preliminary data.</text>
</comment>
<dbReference type="EMBL" id="JAATIQ010000746">
    <property type="protein sequence ID" value="KAF4347968.1"/>
    <property type="molecule type" value="Genomic_DNA"/>
</dbReference>
<evidence type="ECO:0000313" key="4">
    <source>
        <dbReference type="EMBL" id="KAF4370933.1"/>
    </source>
</evidence>
<feature type="compositionally biased region" description="Basic and acidic residues" evidence="1">
    <location>
        <begin position="161"/>
        <end position="174"/>
    </location>
</feature>
<dbReference type="PANTHER" id="PTHR38932">
    <property type="entry name" value="BNAC03G64660D PROTEIN"/>
    <property type="match status" value="1"/>
</dbReference>
<evidence type="ECO:0000313" key="3">
    <source>
        <dbReference type="EMBL" id="KAF4351620.1"/>
    </source>
</evidence>
<protein>
    <submittedName>
        <fullName evidence="4">Uncharacterized protein</fullName>
    </submittedName>
</protein>
<accession>A0A7J6FJP5</accession>
<reference evidence="5 6" key="1">
    <citation type="journal article" date="2020" name="bioRxiv">
        <title>Sequence and annotation of 42 cannabis genomes reveals extensive copy number variation in cannabinoid synthesis and pathogen resistance genes.</title>
        <authorList>
            <person name="Mckernan K.J."/>
            <person name="Helbert Y."/>
            <person name="Kane L.T."/>
            <person name="Ebling H."/>
            <person name="Zhang L."/>
            <person name="Liu B."/>
            <person name="Eaton Z."/>
            <person name="Mclaughlin S."/>
            <person name="Kingan S."/>
            <person name="Baybayan P."/>
            <person name="Concepcion G."/>
            <person name="Jordan M."/>
            <person name="Riva A."/>
            <person name="Barbazuk W."/>
            <person name="Harkins T."/>
        </authorList>
    </citation>
    <scope>NUCLEOTIDE SEQUENCE [LARGE SCALE GENOMIC DNA]</scope>
    <source>
        <strain evidence="5 6">cv. Jamaican Lion 4</strain>
        <strain evidence="4">Father</strain>
        <strain evidence="3">Mother</strain>
        <tissue evidence="4">Leaf</tissue>
    </source>
</reference>
<evidence type="ECO:0000313" key="6">
    <source>
        <dbReference type="Proteomes" id="UP000583929"/>
    </source>
</evidence>
<dbReference type="AlphaFoldDB" id="A0A7J6FJP5"/>
<organism evidence="4 6">
    <name type="scientific">Cannabis sativa</name>
    <name type="common">Hemp</name>
    <name type="synonym">Marijuana</name>
    <dbReference type="NCBI Taxonomy" id="3483"/>
    <lineage>
        <taxon>Eukaryota</taxon>
        <taxon>Viridiplantae</taxon>
        <taxon>Streptophyta</taxon>
        <taxon>Embryophyta</taxon>
        <taxon>Tracheophyta</taxon>
        <taxon>Spermatophyta</taxon>
        <taxon>Magnoliopsida</taxon>
        <taxon>eudicotyledons</taxon>
        <taxon>Gunneridae</taxon>
        <taxon>Pentapetalae</taxon>
        <taxon>rosids</taxon>
        <taxon>fabids</taxon>
        <taxon>Rosales</taxon>
        <taxon>Cannabaceae</taxon>
        <taxon>Cannabis</taxon>
    </lineage>
</organism>
<name>A0A7J6FJP5_CANSA</name>
<dbReference type="EMBL" id="JAATIP010000333">
    <property type="protein sequence ID" value="KAF4351620.1"/>
    <property type="molecule type" value="Genomic_DNA"/>
</dbReference>